<keyword evidence="3" id="KW-1185">Reference proteome</keyword>
<feature type="chain" id="PRO_5046968896" evidence="1">
    <location>
        <begin position="20"/>
        <end position="141"/>
    </location>
</feature>
<proteinExistence type="predicted"/>
<dbReference type="Proteomes" id="UP001642483">
    <property type="component" value="Unassembled WGS sequence"/>
</dbReference>
<accession>A0ABP0H1L3</accession>
<sequence>MKSMLCVTLLAVAFVATSSFPSGSVNRRCPKPTGYGTCGFCGQCSDGLMCCPNGCGTSCMKPLSLGPYGCPLDKPLVFCFAPPCQFASCPRYPQAKCIESYCGGCFATFYTDDGTELTRTDCYGTCPPFVEDGTTVPYSYE</sequence>
<evidence type="ECO:0000313" key="2">
    <source>
        <dbReference type="EMBL" id="CAK8697910.1"/>
    </source>
</evidence>
<organism evidence="2 3">
    <name type="scientific">Clavelina lepadiformis</name>
    <name type="common">Light-bulb sea squirt</name>
    <name type="synonym">Ascidia lepadiformis</name>
    <dbReference type="NCBI Taxonomy" id="159417"/>
    <lineage>
        <taxon>Eukaryota</taxon>
        <taxon>Metazoa</taxon>
        <taxon>Chordata</taxon>
        <taxon>Tunicata</taxon>
        <taxon>Ascidiacea</taxon>
        <taxon>Aplousobranchia</taxon>
        <taxon>Clavelinidae</taxon>
        <taxon>Clavelina</taxon>
    </lineage>
</organism>
<protein>
    <submittedName>
        <fullName evidence="2">Uncharacterized protein</fullName>
    </submittedName>
</protein>
<evidence type="ECO:0000313" key="3">
    <source>
        <dbReference type="Proteomes" id="UP001642483"/>
    </source>
</evidence>
<feature type="signal peptide" evidence="1">
    <location>
        <begin position="1"/>
        <end position="19"/>
    </location>
</feature>
<dbReference type="EMBL" id="CAWYQH010000174">
    <property type="protein sequence ID" value="CAK8697910.1"/>
    <property type="molecule type" value="Genomic_DNA"/>
</dbReference>
<reference evidence="2 3" key="1">
    <citation type="submission" date="2024-02" db="EMBL/GenBank/DDBJ databases">
        <authorList>
            <person name="Daric V."/>
            <person name="Darras S."/>
        </authorList>
    </citation>
    <scope>NUCLEOTIDE SEQUENCE [LARGE SCALE GENOMIC DNA]</scope>
</reference>
<name>A0ABP0H1L3_CLALP</name>
<keyword evidence="1" id="KW-0732">Signal</keyword>
<gene>
    <name evidence="2" type="ORF">CVLEPA_LOCUS31393</name>
</gene>
<comment type="caution">
    <text evidence="2">The sequence shown here is derived from an EMBL/GenBank/DDBJ whole genome shotgun (WGS) entry which is preliminary data.</text>
</comment>
<evidence type="ECO:0000256" key="1">
    <source>
        <dbReference type="SAM" id="SignalP"/>
    </source>
</evidence>